<dbReference type="Proteomes" id="UP000597656">
    <property type="component" value="Unassembled WGS sequence"/>
</dbReference>
<dbReference type="EMBL" id="BMNC01000020">
    <property type="protein sequence ID" value="GGN24555.1"/>
    <property type="molecule type" value="Genomic_DNA"/>
</dbReference>
<organism evidence="2 3">
    <name type="scientific">Lentzea pudingi</name>
    <dbReference type="NCBI Taxonomy" id="1789439"/>
    <lineage>
        <taxon>Bacteria</taxon>
        <taxon>Bacillati</taxon>
        <taxon>Actinomycetota</taxon>
        <taxon>Actinomycetes</taxon>
        <taxon>Pseudonocardiales</taxon>
        <taxon>Pseudonocardiaceae</taxon>
        <taxon>Lentzea</taxon>
    </lineage>
</organism>
<evidence type="ECO:0000256" key="1">
    <source>
        <dbReference type="SAM" id="Phobius"/>
    </source>
</evidence>
<gene>
    <name evidence="2" type="ORF">GCM10011609_78210</name>
</gene>
<keyword evidence="1" id="KW-0812">Transmembrane</keyword>
<feature type="transmembrane region" description="Helical" evidence="1">
    <location>
        <begin position="90"/>
        <end position="110"/>
    </location>
</feature>
<feature type="transmembrane region" description="Helical" evidence="1">
    <location>
        <begin position="58"/>
        <end position="78"/>
    </location>
</feature>
<accession>A0ABQ2IRX2</accession>
<feature type="transmembrane region" description="Helical" evidence="1">
    <location>
        <begin position="24"/>
        <end position="46"/>
    </location>
</feature>
<feature type="transmembrane region" description="Helical" evidence="1">
    <location>
        <begin position="131"/>
        <end position="155"/>
    </location>
</feature>
<proteinExistence type="predicted"/>
<name>A0ABQ2IRX2_9PSEU</name>
<keyword evidence="1" id="KW-0472">Membrane</keyword>
<keyword evidence="1" id="KW-1133">Transmembrane helix</keyword>
<evidence type="ECO:0000313" key="2">
    <source>
        <dbReference type="EMBL" id="GGN24555.1"/>
    </source>
</evidence>
<feature type="transmembrane region" description="Helical" evidence="1">
    <location>
        <begin position="220"/>
        <end position="241"/>
    </location>
</feature>
<reference evidence="3" key="1">
    <citation type="journal article" date="2019" name="Int. J. Syst. Evol. Microbiol.">
        <title>The Global Catalogue of Microorganisms (GCM) 10K type strain sequencing project: providing services to taxonomists for standard genome sequencing and annotation.</title>
        <authorList>
            <consortium name="The Broad Institute Genomics Platform"/>
            <consortium name="The Broad Institute Genome Sequencing Center for Infectious Disease"/>
            <person name="Wu L."/>
            <person name="Ma J."/>
        </authorList>
    </citation>
    <scope>NUCLEOTIDE SEQUENCE [LARGE SCALE GENOMIC DNA]</scope>
    <source>
        <strain evidence="3">CGMCC 4.7319</strain>
    </source>
</reference>
<comment type="caution">
    <text evidence="2">The sequence shown here is derived from an EMBL/GenBank/DDBJ whole genome shotgun (WGS) entry which is preliminary data.</text>
</comment>
<feature type="transmembrane region" description="Helical" evidence="1">
    <location>
        <begin position="161"/>
        <end position="183"/>
    </location>
</feature>
<keyword evidence="3" id="KW-1185">Reference proteome</keyword>
<evidence type="ECO:0000313" key="3">
    <source>
        <dbReference type="Proteomes" id="UP000597656"/>
    </source>
</evidence>
<feature type="transmembrane region" description="Helical" evidence="1">
    <location>
        <begin position="195"/>
        <end position="214"/>
    </location>
</feature>
<sequence>MVLLVWVVVFAAVADVANPRVLLASAVSGGLVCACAAVGGVVATRVTGEESAARLRHVFVVLEGAALVLFFPFCWFGFGVEPVGRPGTFAAGAVLVLAVPVVAALVIVVRRSFVVHELVPDTGGGAPVQRIRVLATVLVTVGLALSAGVVAVAAVATEHQVVLLVVGLLVTLMPVLLGVRLMDVADVHSARRRNAGNYVVVPAAAGIAVFDFSATTGPAGTLFGVMAFGAVVLLVIAILVLRDFTGEWDRPWRDAGKVSR</sequence>
<protein>
    <submittedName>
        <fullName evidence="2">Uncharacterized protein</fullName>
    </submittedName>
</protein>